<feature type="non-terminal residue" evidence="2">
    <location>
        <position position="1"/>
    </location>
</feature>
<dbReference type="GO" id="GO:0009897">
    <property type="term" value="C:external side of plasma membrane"/>
    <property type="evidence" value="ECO:0007669"/>
    <property type="project" value="TreeGrafter"/>
</dbReference>
<evidence type="ECO:0000313" key="3">
    <source>
        <dbReference type="Proteomes" id="UP000708208"/>
    </source>
</evidence>
<name>A0A8J2L4X6_9HEXA</name>
<dbReference type="AlphaFoldDB" id="A0A8J2L4X6"/>
<feature type="repeat" description="FG-GAP" evidence="1">
    <location>
        <begin position="165"/>
        <end position="223"/>
    </location>
</feature>
<dbReference type="GO" id="GO:0005178">
    <property type="term" value="F:integrin binding"/>
    <property type="evidence" value="ECO:0007669"/>
    <property type="project" value="TreeGrafter"/>
</dbReference>
<reference evidence="2" key="1">
    <citation type="submission" date="2021-06" db="EMBL/GenBank/DDBJ databases">
        <authorList>
            <person name="Hodson N. C."/>
            <person name="Mongue J. A."/>
            <person name="Jaron S. K."/>
        </authorList>
    </citation>
    <scope>NUCLEOTIDE SEQUENCE</scope>
</reference>
<dbReference type="OrthoDB" id="5317514at2759"/>
<evidence type="ECO:0000256" key="1">
    <source>
        <dbReference type="PROSITE-ProRule" id="PRU00803"/>
    </source>
</evidence>
<dbReference type="PROSITE" id="PS51470">
    <property type="entry name" value="FG_GAP"/>
    <property type="match status" value="2"/>
</dbReference>
<proteinExistence type="predicted"/>
<dbReference type="InterPro" id="IPR013517">
    <property type="entry name" value="FG-GAP"/>
</dbReference>
<comment type="caution">
    <text evidence="2">The sequence shown here is derived from an EMBL/GenBank/DDBJ whole genome shotgun (WGS) entry which is preliminary data.</text>
</comment>
<dbReference type="SMART" id="SM00191">
    <property type="entry name" value="Int_alpha"/>
    <property type="match status" value="4"/>
</dbReference>
<evidence type="ECO:0008006" key="4">
    <source>
        <dbReference type="Google" id="ProtNLM"/>
    </source>
</evidence>
<organism evidence="2 3">
    <name type="scientific">Allacma fusca</name>
    <dbReference type="NCBI Taxonomy" id="39272"/>
    <lineage>
        <taxon>Eukaryota</taxon>
        <taxon>Metazoa</taxon>
        <taxon>Ecdysozoa</taxon>
        <taxon>Arthropoda</taxon>
        <taxon>Hexapoda</taxon>
        <taxon>Collembola</taxon>
        <taxon>Symphypleona</taxon>
        <taxon>Sminthuridae</taxon>
        <taxon>Allacma</taxon>
    </lineage>
</organism>
<dbReference type="PANTHER" id="PTHR23220:SF83">
    <property type="entry name" value="INTEGRIN ALPHA-PS3-RELATED"/>
    <property type="match status" value="1"/>
</dbReference>
<evidence type="ECO:0000313" key="2">
    <source>
        <dbReference type="EMBL" id="CAG7826326.1"/>
    </source>
</evidence>
<dbReference type="Proteomes" id="UP000708208">
    <property type="component" value="Unassembled WGS sequence"/>
</dbReference>
<dbReference type="PANTHER" id="PTHR23220">
    <property type="entry name" value="INTEGRIN ALPHA"/>
    <property type="match status" value="1"/>
</dbReference>
<feature type="repeat" description="FG-GAP" evidence="1">
    <location>
        <begin position="94"/>
        <end position="163"/>
    </location>
</feature>
<accession>A0A8J2L4X6</accession>
<dbReference type="GO" id="GO:0098609">
    <property type="term" value="P:cell-cell adhesion"/>
    <property type="evidence" value="ECO:0007669"/>
    <property type="project" value="TreeGrafter"/>
</dbReference>
<dbReference type="GO" id="GO:0007229">
    <property type="term" value="P:integrin-mediated signaling pathway"/>
    <property type="evidence" value="ECO:0007669"/>
    <property type="project" value="TreeGrafter"/>
</dbReference>
<sequence length="681" mass="76222">MLKVQGNEYTNWGLTNLETFDQIKKNSKYFRNFGYAVTSGNYLDQAEILYAASSPGGNSNSGPMSGVILIISAESFLPSKKFQDADKIEYNYKHWKEKYQLAGKFGSYFGAALQSIDINGDGLEELLVGAPLQENSDKKSISGPINEHGCVYIYSALGEKKFIYNEPAQILCGEDPRGRFGTSIASLGDLNQDGFNDLAVGAPYGQSGGTVYIYYGDKNLNLNLRKFTVNAESYKSPLSFSSFGFSITGGVDLDGNGTPDLCIGSYADKNVAIFRTRPKMEIFPALFTYVKHKSENPIILEKDAGNFTLELCVTIRVKSNTKDLPHAINTVIHARIVIDRKQRTERFRFGRETSVNTSFVFPASETRVCQVFPVERKTISDELEGQEDVEVEYFLWYNYTKKKSPEISMFVIQNETDVPKISVTGQRFADFCSNCPYPVKTDLTQVDIPFKKECRRWNENGSLPVCRPNLTLAITGRYGDCGNLINSLNGSVNNLTFGDAPCIEVYVQVKNWNQTAYSPKMKLSWRWDTARMKLPILSGKEDVCIVREGSADCKLDRVKTYLETNRTQTQRFGFKLQQDPVTSKAVRFELNAEVYLESDNSSENVSASLTINHNVNASINLMDGSLSNNTFPIPVPGQLNYQFKTRIAGTTPLSGTIQFLLPVSVNWKGRKINLFTIDTPR</sequence>
<dbReference type="EMBL" id="CAJVCH010539391">
    <property type="protein sequence ID" value="CAG7826326.1"/>
    <property type="molecule type" value="Genomic_DNA"/>
</dbReference>
<dbReference type="GO" id="GO:0008305">
    <property type="term" value="C:integrin complex"/>
    <property type="evidence" value="ECO:0007669"/>
    <property type="project" value="TreeGrafter"/>
</dbReference>
<protein>
    <recommendedName>
        <fullName evidence="4">Integrin alpha-2 domain-containing protein</fullName>
    </recommendedName>
</protein>
<dbReference type="GO" id="GO:0033627">
    <property type="term" value="P:cell adhesion mediated by integrin"/>
    <property type="evidence" value="ECO:0007669"/>
    <property type="project" value="TreeGrafter"/>
</dbReference>
<gene>
    <name evidence="2" type="ORF">AFUS01_LOCUS36383</name>
</gene>
<dbReference type="GO" id="GO:0007160">
    <property type="term" value="P:cell-matrix adhesion"/>
    <property type="evidence" value="ECO:0007669"/>
    <property type="project" value="TreeGrafter"/>
</dbReference>
<dbReference type="InterPro" id="IPR013519">
    <property type="entry name" value="Int_alpha_beta-p"/>
</dbReference>
<dbReference type="Pfam" id="PF01839">
    <property type="entry name" value="FG-GAP"/>
    <property type="match status" value="2"/>
</dbReference>
<keyword evidence="3" id="KW-1185">Reference proteome</keyword>